<keyword evidence="2 8" id="KW-0436">Ligase</keyword>
<dbReference type="GO" id="GO:0016020">
    <property type="term" value="C:membrane"/>
    <property type="evidence" value="ECO:0007669"/>
    <property type="project" value="TreeGrafter"/>
</dbReference>
<comment type="similarity">
    <text evidence="1">Belongs to the ATP-dependent AMP-binding enzyme family.</text>
</comment>
<comment type="catalytic activity">
    <reaction evidence="5">
        <text>a long-chain fatty acid + ATP + CoA = a long-chain fatty acyl-CoA + AMP + diphosphate</text>
        <dbReference type="Rhea" id="RHEA:15421"/>
        <dbReference type="ChEBI" id="CHEBI:30616"/>
        <dbReference type="ChEBI" id="CHEBI:33019"/>
        <dbReference type="ChEBI" id="CHEBI:57287"/>
        <dbReference type="ChEBI" id="CHEBI:57560"/>
        <dbReference type="ChEBI" id="CHEBI:83139"/>
        <dbReference type="ChEBI" id="CHEBI:456215"/>
        <dbReference type="EC" id="6.2.1.3"/>
    </reaction>
    <physiologicalReaction direction="left-to-right" evidence="5">
        <dbReference type="Rhea" id="RHEA:15422"/>
    </physiologicalReaction>
</comment>
<reference evidence="8 9" key="1">
    <citation type="submission" date="2018-09" db="EMBL/GenBank/DDBJ databases">
        <authorList>
            <person name="Tagini F."/>
        </authorList>
    </citation>
    <scope>NUCLEOTIDE SEQUENCE [LARGE SCALE GENOMIC DNA]</scope>
    <source>
        <strain evidence="8 9">MK13</strain>
    </source>
</reference>
<accession>A0A498QIL1</accession>
<name>A0A498QIL1_9MYCO</name>
<gene>
    <name evidence="8" type="ORF">LAUMK13_05593</name>
</gene>
<dbReference type="PANTHER" id="PTHR43272">
    <property type="entry name" value="LONG-CHAIN-FATTY-ACID--COA LIGASE"/>
    <property type="match status" value="1"/>
</dbReference>
<dbReference type="InterPro" id="IPR000873">
    <property type="entry name" value="AMP-dep_synth/lig_dom"/>
</dbReference>
<dbReference type="InterPro" id="IPR045851">
    <property type="entry name" value="AMP-bd_C_sf"/>
</dbReference>
<dbReference type="PANTHER" id="PTHR43272:SF32">
    <property type="entry name" value="AMP-DEPENDENT SYNTHETASE_LIGASE DOMAIN-CONTAINING PROTEIN"/>
    <property type="match status" value="1"/>
</dbReference>
<keyword evidence="4" id="KW-0443">Lipid metabolism</keyword>
<evidence type="ECO:0000259" key="7">
    <source>
        <dbReference type="Pfam" id="PF00501"/>
    </source>
</evidence>
<keyword evidence="3" id="KW-0276">Fatty acid metabolism</keyword>
<dbReference type="OrthoDB" id="9803968at2"/>
<evidence type="ECO:0000256" key="4">
    <source>
        <dbReference type="ARBA" id="ARBA00023098"/>
    </source>
</evidence>
<dbReference type="InterPro" id="IPR020845">
    <property type="entry name" value="AMP-binding_CS"/>
</dbReference>
<dbReference type="CDD" id="cd05907">
    <property type="entry name" value="VL_LC_FACS_like"/>
    <property type="match status" value="1"/>
</dbReference>
<evidence type="ECO:0000256" key="3">
    <source>
        <dbReference type="ARBA" id="ARBA00022832"/>
    </source>
</evidence>
<evidence type="ECO:0000256" key="5">
    <source>
        <dbReference type="ARBA" id="ARBA00024484"/>
    </source>
</evidence>
<dbReference type="Proteomes" id="UP000267289">
    <property type="component" value="Unassembled WGS sequence"/>
</dbReference>
<dbReference type="EMBL" id="UPHQ01000311">
    <property type="protein sequence ID" value="VBA46070.1"/>
    <property type="molecule type" value="Genomic_DNA"/>
</dbReference>
<dbReference type="Gene3D" id="3.30.300.30">
    <property type="match status" value="1"/>
</dbReference>
<dbReference type="Gene3D" id="3.40.50.12780">
    <property type="entry name" value="N-terminal domain of ligase-like"/>
    <property type="match status" value="1"/>
</dbReference>
<dbReference type="SUPFAM" id="SSF56801">
    <property type="entry name" value="Acetyl-CoA synthetase-like"/>
    <property type="match status" value="1"/>
</dbReference>
<evidence type="ECO:0000313" key="9">
    <source>
        <dbReference type="Proteomes" id="UP000267289"/>
    </source>
</evidence>
<dbReference type="InterPro" id="IPR042099">
    <property type="entry name" value="ANL_N_sf"/>
</dbReference>
<dbReference type="AlphaFoldDB" id="A0A498QIL1"/>
<dbReference type="Pfam" id="PF23562">
    <property type="entry name" value="AMP-binding_C_3"/>
    <property type="match status" value="1"/>
</dbReference>
<evidence type="ECO:0000256" key="2">
    <source>
        <dbReference type="ARBA" id="ARBA00022598"/>
    </source>
</evidence>
<dbReference type="Pfam" id="PF00501">
    <property type="entry name" value="AMP-binding"/>
    <property type="match status" value="1"/>
</dbReference>
<evidence type="ECO:0000313" key="8">
    <source>
        <dbReference type="EMBL" id="VBA46070.1"/>
    </source>
</evidence>
<proteinExistence type="inferred from homology"/>
<organism evidence="8 9">
    <name type="scientific">Mycobacterium innocens</name>
    <dbReference type="NCBI Taxonomy" id="2341083"/>
    <lineage>
        <taxon>Bacteria</taxon>
        <taxon>Bacillati</taxon>
        <taxon>Actinomycetota</taxon>
        <taxon>Actinomycetes</taxon>
        <taxon>Mycobacteriales</taxon>
        <taxon>Mycobacteriaceae</taxon>
        <taxon>Mycobacterium</taxon>
    </lineage>
</organism>
<dbReference type="PROSITE" id="PS00455">
    <property type="entry name" value="AMP_BINDING"/>
    <property type="match status" value="1"/>
</dbReference>
<feature type="domain" description="AMP-dependent synthetase/ligase" evidence="7">
    <location>
        <begin position="23"/>
        <end position="426"/>
    </location>
</feature>
<dbReference type="GO" id="GO:0004467">
    <property type="term" value="F:long-chain fatty acid-CoA ligase activity"/>
    <property type="evidence" value="ECO:0007669"/>
    <property type="project" value="UniProtKB-EC"/>
</dbReference>
<evidence type="ECO:0000256" key="6">
    <source>
        <dbReference type="ARBA" id="ARBA00032875"/>
    </source>
</evidence>
<evidence type="ECO:0000256" key="1">
    <source>
        <dbReference type="ARBA" id="ARBA00006432"/>
    </source>
</evidence>
<keyword evidence="9" id="KW-1185">Reference proteome</keyword>
<protein>
    <recommendedName>
        <fullName evidence="6">Acyl-CoA synthetase</fullName>
    </recommendedName>
</protein>
<sequence>MHMTSAEMAERIAGRTLVDLIADTVSERGDAPALHSKNPDGGWSTLSWNDYVRSACSVAAGLRKLGVRRGDRVAMLLRNRAECNITDTAGILLGATMTSIYLTSSNSQVEWLLQHCEAGLILVDGEQVERVKQIRPQVPSLRTIICVDKTTDTDESVVHFSELLGEPPIALDEAKAQVQPDDIATIIYTSGTTGRPKGAQHSHRSVVSGVESVLLAFGTGWMHKRVISYLPMAHVAERMFSHYVGLRTGSKVYFCPDLTAIGSYLLEVRPNIFFGPPRIWEKLWAAAQAMARGTPDPEGAELRRALDVGLQTIHTRTETGAVPAELEIALAEAEPARKHIASTLALDTIEIALTAAASMPADVLDGMAALGVELADAYGLTEFIGGVCSPHDPRRGTLGRPFPGVDLRIAADNEIEMHGPQAFVGYLNDPEQTKAAFTDDGWFRTGDLGRVDEDGYLVLIGRKKDLIITAGGKNIAPQPIETAISSHPLVSTAVVVGEARKFPAALIVPDPLEIVAWAQRHGKDTTDPIALMSDPDLLDEIFRHLEEVNQALARVEQVKRIKVLPEVWGPDSDVMTPTLKVKRAVVLEKYAKAIEDLYAADEHLAASSPSAS</sequence>